<dbReference type="SMART" id="SM00032">
    <property type="entry name" value="CCP"/>
    <property type="match status" value="6"/>
</dbReference>
<evidence type="ECO:0000256" key="8">
    <source>
        <dbReference type="ARBA" id="ARBA00022889"/>
    </source>
</evidence>
<keyword evidence="2" id="KW-0964">Secreted</keyword>
<keyword evidence="6" id="KW-0677">Repeat</keyword>
<dbReference type="InterPro" id="IPR000436">
    <property type="entry name" value="Sushi_SCR_CCP_dom"/>
</dbReference>
<keyword evidence="4 11" id="KW-0768">Sushi</keyword>
<reference evidence="14" key="2">
    <citation type="submission" date="2025-08" db="UniProtKB">
        <authorList>
            <consortium name="RefSeq"/>
        </authorList>
    </citation>
    <scope>IDENTIFICATION</scope>
    <source>
        <strain evidence="14">S238N-H82</strain>
        <tissue evidence="14">Testes</tissue>
    </source>
</reference>
<dbReference type="PROSITE" id="PS50923">
    <property type="entry name" value="SUSHI"/>
    <property type="match status" value="5"/>
</dbReference>
<dbReference type="AlphaFoldDB" id="A0A9J7KRY7"/>
<evidence type="ECO:0000256" key="9">
    <source>
        <dbReference type="ARBA" id="ARBA00023157"/>
    </source>
</evidence>
<keyword evidence="9 11" id="KW-1015">Disulfide bond</keyword>
<dbReference type="OMA" id="GQKEINC"/>
<keyword evidence="8" id="KW-0130">Cell adhesion</keyword>
<feature type="disulfide bond" evidence="11">
    <location>
        <begin position="136"/>
        <end position="163"/>
    </location>
</feature>
<dbReference type="GeneID" id="118411136"/>
<evidence type="ECO:0000259" key="12">
    <source>
        <dbReference type="PROSITE" id="PS50923"/>
    </source>
</evidence>
<keyword evidence="7" id="KW-0106">Calcium</keyword>
<evidence type="ECO:0000256" key="3">
    <source>
        <dbReference type="ARBA" id="ARBA00022536"/>
    </source>
</evidence>
<evidence type="ECO:0000313" key="13">
    <source>
        <dbReference type="Proteomes" id="UP000001554"/>
    </source>
</evidence>
<dbReference type="RefSeq" id="XP_035669072.1">
    <property type="nucleotide sequence ID" value="XM_035813179.1"/>
</dbReference>
<sequence>MARQCPALTAPANGARTPATGATSYLDQVTFTSDGAWSNAVPTCTPIQCPVLNAPTNGARAPPTGSSLYQNQVTFTCNTGYDLDGVSPVTCQADGTWSNPVPICRPRCPVLTAPTNGARTPPTGENSYQDVIRFTCNTGYVRNGAFDTTCQADATWSNPVPTCETRQCNALTVPTNGALSPAAPHNYPATVTFSCNAGYVGNGAVTTTCQADGTWSNPVPTCTPRPCQALTAPTDGALSPAAPHNYPVTVTFTCNAGYVRNGAQTTTCQADGSWSNPTPTCIPGQCSTLTAPTNGALSPLGATSLGNTVTFTCNSGYLLYGATTSTCQAGGIWSNPVPTCTPIEPILN</sequence>
<reference evidence="13" key="1">
    <citation type="journal article" date="2020" name="Nat. Ecol. Evol.">
        <title>Deeply conserved synteny resolves early events in vertebrate evolution.</title>
        <authorList>
            <person name="Simakov O."/>
            <person name="Marletaz F."/>
            <person name="Yue J.X."/>
            <person name="O'Connell B."/>
            <person name="Jenkins J."/>
            <person name="Brandt A."/>
            <person name="Calef R."/>
            <person name="Tung C.H."/>
            <person name="Huang T.K."/>
            <person name="Schmutz J."/>
            <person name="Satoh N."/>
            <person name="Yu J.K."/>
            <person name="Putnam N.H."/>
            <person name="Green R.E."/>
            <person name="Rokhsar D.S."/>
        </authorList>
    </citation>
    <scope>NUCLEOTIDE SEQUENCE [LARGE SCALE GENOMIC DNA]</scope>
    <source>
        <strain evidence="13">S238N-H82</strain>
    </source>
</reference>
<dbReference type="OrthoDB" id="406096at2759"/>
<dbReference type="Proteomes" id="UP000001554">
    <property type="component" value="Chromosome 3"/>
</dbReference>
<evidence type="ECO:0000256" key="10">
    <source>
        <dbReference type="ARBA" id="ARBA00023180"/>
    </source>
</evidence>
<dbReference type="FunFam" id="2.10.70.10:FF:000064">
    <property type="entry name" value="Fibulin 7"/>
    <property type="match status" value="1"/>
</dbReference>
<evidence type="ECO:0000256" key="1">
    <source>
        <dbReference type="ARBA" id="ARBA00004613"/>
    </source>
</evidence>
<dbReference type="PANTHER" id="PTHR45656:SF4">
    <property type="entry name" value="PROTEIN CBR-CLEC-78"/>
    <property type="match status" value="1"/>
</dbReference>
<accession>A0A9J7KRY7</accession>
<feature type="domain" description="Sushi" evidence="12">
    <location>
        <begin position="284"/>
        <end position="342"/>
    </location>
</feature>
<protein>
    <submittedName>
        <fullName evidence="14">P-selectin-like</fullName>
    </submittedName>
</protein>
<evidence type="ECO:0000256" key="2">
    <source>
        <dbReference type="ARBA" id="ARBA00022525"/>
    </source>
</evidence>
<comment type="caution">
    <text evidence="11">Lacks conserved residue(s) required for the propagation of feature annotation.</text>
</comment>
<feature type="domain" description="Sushi" evidence="12">
    <location>
        <begin position="225"/>
        <end position="283"/>
    </location>
</feature>
<dbReference type="InterPro" id="IPR051277">
    <property type="entry name" value="SEZ6_CSMD_C4BPB_Regulators"/>
</dbReference>
<keyword evidence="10" id="KW-0325">Glycoprotein</keyword>
<evidence type="ECO:0000256" key="5">
    <source>
        <dbReference type="ARBA" id="ARBA00022729"/>
    </source>
</evidence>
<gene>
    <name evidence="14" type="primary">LOC118411136</name>
</gene>
<feature type="domain" description="Sushi" evidence="12">
    <location>
        <begin position="116"/>
        <end position="165"/>
    </location>
</feature>
<feature type="domain" description="Sushi" evidence="12">
    <location>
        <begin position="166"/>
        <end position="224"/>
    </location>
</feature>
<evidence type="ECO:0000256" key="4">
    <source>
        <dbReference type="ARBA" id="ARBA00022659"/>
    </source>
</evidence>
<dbReference type="KEGG" id="bfo:118411136"/>
<keyword evidence="13" id="KW-1185">Reference proteome</keyword>
<feature type="disulfide bond" evidence="11">
    <location>
        <begin position="254"/>
        <end position="281"/>
    </location>
</feature>
<keyword evidence="3" id="KW-0245">EGF-like domain</keyword>
<evidence type="ECO:0000256" key="7">
    <source>
        <dbReference type="ARBA" id="ARBA00022837"/>
    </source>
</evidence>
<organism evidence="13 14">
    <name type="scientific">Branchiostoma floridae</name>
    <name type="common">Florida lancelet</name>
    <name type="synonym">Amphioxus</name>
    <dbReference type="NCBI Taxonomy" id="7739"/>
    <lineage>
        <taxon>Eukaryota</taxon>
        <taxon>Metazoa</taxon>
        <taxon>Chordata</taxon>
        <taxon>Cephalochordata</taxon>
        <taxon>Leptocardii</taxon>
        <taxon>Amphioxiformes</taxon>
        <taxon>Branchiostomatidae</taxon>
        <taxon>Branchiostoma</taxon>
    </lineage>
</organism>
<feature type="disulfide bond" evidence="11">
    <location>
        <begin position="77"/>
        <end position="104"/>
    </location>
</feature>
<proteinExistence type="predicted"/>
<comment type="subcellular location">
    <subcellularLocation>
        <location evidence="1">Secreted</location>
    </subcellularLocation>
</comment>
<dbReference type="GO" id="GO:0005576">
    <property type="term" value="C:extracellular region"/>
    <property type="evidence" value="ECO:0007669"/>
    <property type="project" value="UniProtKB-SubCell"/>
</dbReference>
<dbReference type="GO" id="GO:0007155">
    <property type="term" value="P:cell adhesion"/>
    <property type="evidence" value="ECO:0007669"/>
    <property type="project" value="UniProtKB-KW"/>
</dbReference>
<dbReference type="InterPro" id="IPR035976">
    <property type="entry name" value="Sushi/SCR/CCP_sf"/>
</dbReference>
<name>A0A9J7KRY7_BRAFL</name>
<dbReference type="Gene3D" id="2.10.70.10">
    <property type="entry name" value="Complement Module, domain 1"/>
    <property type="match status" value="5"/>
</dbReference>
<dbReference type="SUPFAM" id="SSF57535">
    <property type="entry name" value="Complement control module/SCR domain"/>
    <property type="match status" value="6"/>
</dbReference>
<feature type="domain" description="Sushi" evidence="12">
    <location>
        <begin position="47"/>
        <end position="106"/>
    </location>
</feature>
<keyword evidence="5" id="KW-0732">Signal</keyword>
<evidence type="ECO:0000256" key="6">
    <source>
        <dbReference type="ARBA" id="ARBA00022737"/>
    </source>
</evidence>
<feature type="disulfide bond" evidence="11">
    <location>
        <begin position="195"/>
        <end position="222"/>
    </location>
</feature>
<feature type="disulfide bond" evidence="11">
    <location>
        <begin position="313"/>
        <end position="340"/>
    </location>
</feature>
<dbReference type="CDD" id="cd00033">
    <property type="entry name" value="CCP"/>
    <property type="match status" value="5"/>
</dbReference>
<evidence type="ECO:0000256" key="11">
    <source>
        <dbReference type="PROSITE-ProRule" id="PRU00302"/>
    </source>
</evidence>
<dbReference type="Pfam" id="PF00084">
    <property type="entry name" value="Sushi"/>
    <property type="match status" value="5"/>
</dbReference>
<evidence type="ECO:0000313" key="14">
    <source>
        <dbReference type="RefSeq" id="XP_035669072.1"/>
    </source>
</evidence>
<dbReference type="PANTHER" id="PTHR45656">
    <property type="entry name" value="PROTEIN CBR-CLEC-78"/>
    <property type="match status" value="1"/>
</dbReference>